<dbReference type="PANTHER" id="PTHR43214:SF24">
    <property type="entry name" value="TRANSCRIPTIONAL REGULATORY PROTEIN NARL-RELATED"/>
    <property type="match status" value="1"/>
</dbReference>
<dbReference type="Proteomes" id="UP001432128">
    <property type="component" value="Chromosome"/>
</dbReference>
<dbReference type="Gene3D" id="3.40.50.2300">
    <property type="match status" value="1"/>
</dbReference>
<dbReference type="EMBL" id="CP108021">
    <property type="protein sequence ID" value="WUM20527.1"/>
    <property type="molecule type" value="Genomic_DNA"/>
</dbReference>
<dbReference type="SUPFAM" id="SSF52172">
    <property type="entry name" value="CheY-like"/>
    <property type="match status" value="1"/>
</dbReference>
<proteinExistence type="predicted"/>
<feature type="domain" description="HTH luxR-type" evidence="6">
    <location>
        <begin position="148"/>
        <end position="213"/>
    </location>
</feature>
<evidence type="ECO:0000313" key="9">
    <source>
        <dbReference type="Proteomes" id="UP001432128"/>
    </source>
</evidence>
<protein>
    <submittedName>
        <fullName evidence="8">Response regulator transcription factor</fullName>
    </submittedName>
</protein>
<dbReference type="GO" id="GO:0000160">
    <property type="term" value="P:phosphorelay signal transduction system"/>
    <property type="evidence" value="ECO:0007669"/>
    <property type="project" value="InterPro"/>
</dbReference>
<dbReference type="Pfam" id="PF00196">
    <property type="entry name" value="GerE"/>
    <property type="match status" value="1"/>
</dbReference>
<keyword evidence="3" id="KW-0238">DNA-binding</keyword>
<dbReference type="GO" id="GO:0003677">
    <property type="term" value="F:DNA binding"/>
    <property type="evidence" value="ECO:0007669"/>
    <property type="project" value="UniProtKB-KW"/>
</dbReference>
<dbReference type="InterPro" id="IPR001789">
    <property type="entry name" value="Sig_transdc_resp-reg_receiver"/>
</dbReference>
<keyword evidence="4" id="KW-0804">Transcription</keyword>
<dbReference type="SMART" id="SM00448">
    <property type="entry name" value="REC"/>
    <property type="match status" value="1"/>
</dbReference>
<dbReference type="InterPro" id="IPR058245">
    <property type="entry name" value="NreC/VraR/RcsB-like_REC"/>
</dbReference>
<dbReference type="CDD" id="cd17535">
    <property type="entry name" value="REC_NarL-like"/>
    <property type="match status" value="1"/>
</dbReference>
<evidence type="ECO:0000256" key="3">
    <source>
        <dbReference type="ARBA" id="ARBA00023125"/>
    </source>
</evidence>
<dbReference type="RefSeq" id="WP_328857811.1">
    <property type="nucleotide sequence ID" value="NZ_CP108021.1"/>
</dbReference>
<dbReference type="CDD" id="cd06170">
    <property type="entry name" value="LuxR_C_like"/>
    <property type="match status" value="1"/>
</dbReference>
<sequence>MTITVVIADDHTAIRAGLAMMLGQADGIEIVGEARDGDEAVRLAQSLRPDVVVMDIRMPGTDGITATTEIVRDGLASVLVLTSFDIDDHVFAALDAGAGGFLLKTAETEAIVAAIEAVARGDAVLAPEVTRRVIDRFARDRSTTRSTSQVDLSVLTDREREVLDCIGDGLSNADIAARLFVSPTTVKTHVSHVLAKLDVRSRVQAAIIARDGR</sequence>
<keyword evidence="2" id="KW-0805">Transcription regulation</keyword>
<evidence type="ECO:0000259" key="6">
    <source>
        <dbReference type="PROSITE" id="PS50043"/>
    </source>
</evidence>
<dbReference type="Pfam" id="PF00072">
    <property type="entry name" value="Response_reg"/>
    <property type="match status" value="1"/>
</dbReference>
<dbReference type="InterPro" id="IPR016032">
    <property type="entry name" value="Sig_transdc_resp-reg_C-effctor"/>
</dbReference>
<dbReference type="SMART" id="SM00421">
    <property type="entry name" value="HTH_LUXR"/>
    <property type="match status" value="1"/>
</dbReference>
<evidence type="ECO:0000256" key="1">
    <source>
        <dbReference type="ARBA" id="ARBA00022553"/>
    </source>
</evidence>
<dbReference type="PROSITE" id="PS00622">
    <property type="entry name" value="HTH_LUXR_1"/>
    <property type="match status" value="1"/>
</dbReference>
<feature type="domain" description="Response regulatory" evidence="7">
    <location>
        <begin position="4"/>
        <end position="119"/>
    </location>
</feature>
<evidence type="ECO:0000256" key="4">
    <source>
        <dbReference type="ARBA" id="ARBA00023163"/>
    </source>
</evidence>
<name>A0AAU4K3H0_9NOCA</name>
<dbReference type="InterPro" id="IPR039420">
    <property type="entry name" value="WalR-like"/>
</dbReference>
<dbReference type="InterPro" id="IPR000792">
    <property type="entry name" value="Tscrpt_reg_LuxR_C"/>
</dbReference>
<keyword evidence="9" id="KW-1185">Reference proteome</keyword>
<dbReference type="KEGG" id="whr:OG579_01375"/>
<organism evidence="8 9">
    <name type="scientific">Williamsia herbipolensis</name>
    <dbReference type="NCBI Taxonomy" id="1603258"/>
    <lineage>
        <taxon>Bacteria</taxon>
        <taxon>Bacillati</taxon>
        <taxon>Actinomycetota</taxon>
        <taxon>Actinomycetes</taxon>
        <taxon>Mycobacteriales</taxon>
        <taxon>Nocardiaceae</taxon>
        <taxon>Williamsia</taxon>
    </lineage>
</organism>
<dbReference type="GO" id="GO:0006355">
    <property type="term" value="P:regulation of DNA-templated transcription"/>
    <property type="evidence" value="ECO:0007669"/>
    <property type="project" value="InterPro"/>
</dbReference>
<reference evidence="8 9" key="1">
    <citation type="submission" date="2022-10" db="EMBL/GenBank/DDBJ databases">
        <title>The complete genomes of actinobacterial strains from the NBC collection.</title>
        <authorList>
            <person name="Joergensen T.S."/>
            <person name="Alvarez Arevalo M."/>
            <person name="Sterndorff E.B."/>
            <person name="Faurdal D."/>
            <person name="Vuksanovic O."/>
            <person name="Mourched A.-S."/>
            <person name="Charusanti P."/>
            <person name="Shaw S."/>
            <person name="Blin K."/>
            <person name="Weber T."/>
        </authorList>
    </citation>
    <scope>NUCLEOTIDE SEQUENCE [LARGE SCALE GENOMIC DNA]</scope>
    <source>
        <strain evidence="8 9">NBC_00319</strain>
    </source>
</reference>
<evidence type="ECO:0000313" key="8">
    <source>
        <dbReference type="EMBL" id="WUM20527.1"/>
    </source>
</evidence>
<dbReference type="PANTHER" id="PTHR43214">
    <property type="entry name" value="TWO-COMPONENT RESPONSE REGULATOR"/>
    <property type="match status" value="1"/>
</dbReference>
<dbReference type="PROSITE" id="PS50043">
    <property type="entry name" value="HTH_LUXR_2"/>
    <property type="match status" value="1"/>
</dbReference>
<dbReference type="PRINTS" id="PR00038">
    <property type="entry name" value="HTHLUXR"/>
</dbReference>
<dbReference type="InterPro" id="IPR011006">
    <property type="entry name" value="CheY-like_superfamily"/>
</dbReference>
<evidence type="ECO:0000256" key="5">
    <source>
        <dbReference type="PROSITE-ProRule" id="PRU00169"/>
    </source>
</evidence>
<evidence type="ECO:0000256" key="2">
    <source>
        <dbReference type="ARBA" id="ARBA00023015"/>
    </source>
</evidence>
<accession>A0AAU4K3H0</accession>
<dbReference type="AlphaFoldDB" id="A0AAU4K3H0"/>
<feature type="modified residue" description="4-aspartylphosphate" evidence="5">
    <location>
        <position position="55"/>
    </location>
</feature>
<dbReference type="SUPFAM" id="SSF46894">
    <property type="entry name" value="C-terminal effector domain of the bipartite response regulators"/>
    <property type="match status" value="1"/>
</dbReference>
<evidence type="ECO:0000259" key="7">
    <source>
        <dbReference type="PROSITE" id="PS50110"/>
    </source>
</evidence>
<dbReference type="PROSITE" id="PS50110">
    <property type="entry name" value="RESPONSE_REGULATORY"/>
    <property type="match status" value="1"/>
</dbReference>
<keyword evidence="1 5" id="KW-0597">Phosphoprotein</keyword>
<gene>
    <name evidence="8" type="ORF">OG579_01375</name>
</gene>